<dbReference type="Gene3D" id="1.10.10.370">
    <property type="entry name" value="DsrC-like protein, C-terminal domain"/>
    <property type="match status" value="1"/>
</dbReference>
<gene>
    <name evidence="4" type="ORF">EDC29_102485</name>
</gene>
<comment type="function">
    <text evidence="3">Part of a sulfur-relay system.</text>
</comment>
<protein>
    <recommendedName>
        <fullName evidence="3">Sulfurtransferase</fullName>
        <ecNumber evidence="3">2.8.1.-</ecNumber>
    </recommendedName>
</protein>
<comment type="subcellular location">
    <subcellularLocation>
        <location evidence="1">Cytoplasm</location>
    </subcellularLocation>
</comment>
<reference evidence="4 5" key="1">
    <citation type="submission" date="2019-03" db="EMBL/GenBank/DDBJ databases">
        <title>Genomic Encyclopedia of Type Strains, Phase IV (KMG-IV): sequencing the most valuable type-strain genomes for metagenomic binning, comparative biology and taxonomic classification.</title>
        <authorList>
            <person name="Goeker M."/>
        </authorList>
    </citation>
    <scope>NUCLEOTIDE SEQUENCE [LARGE SCALE GENOMIC DNA]</scope>
    <source>
        <strain evidence="4 5">DSM 203</strain>
    </source>
</reference>
<evidence type="ECO:0000256" key="1">
    <source>
        <dbReference type="ARBA" id="ARBA00004496"/>
    </source>
</evidence>
<organism evidence="4 5">
    <name type="scientific">Marichromatium gracile</name>
    <name type="common">Chromatium gracile</name>
    <dbReference type="NCBI Taxonomy" id="1048"/>
    <lineage>
        <taxon>Bacteria</taxon>
        <taxon>Pseudomonadati</taxon>
        <taxon>Pseudomonadota</taxon>
        <taxon>Gammaproteobacteria</taxon>
        <taxon>Chromatiales</taxon>
        <taxon>Chromatiaceae</taxon>
        <taxon>Marichromatium</taxon>
    </lineage>
</organism>
<dbReference type="InterPro" id="IPR043163">
    <property type="entry name" value="DsrC-like_N"/>
</dbReference>
<keyword evidence="2" id="KW-0963">Cytoplasm</keyword>
<dbReference type="GO" id="GO:0005737">
    <property type="term" value="C:cytoplasm"/>
    <property type="evidence" value="ECO:0007669"/>
    <property type="project" value="UniProtKB-SubCell"/>
</dbReference>
<dbReference type="GO" id="GO:0016740">
    <property type="term" value="F:transferase activity"/>
    <property type="evidence" value="ECO:0007669"/>
    <property type="project" value="UniProtKB-KW"/>
</dbReference>
<evidence type="ECO:0000256" key="3">
    <source>
        <dbReference type="PIRNR" id="PIRNR006223"/>
    </source>
</evidence>
<dbReference type="EC" id="2.8.1.-" evidence="3"/>
<dbReference type="InterPro" id="IPR025526">
    <property type="entry name" value="DsrC-like_dom_sf"/>
</dbReference>
<keyword evidence="3" id="KW-0808">Transferase</keyword>
<dbReference type="Pfam" id="PF04358">
    <property type="entry name" value="DsrC"/>
    <property type="match status" value="1"/>
</dbReference>
<name>A0A4R4AIH5_MARGR</name>
<dbReference type="PIRSF" id="PIRSF006223">
    <property type="entry name" value="DsrC_TusE"/>
    <property type="match status" value="1"/>
</dbReference>
<evidence type="ECO:0000256" key="2">
    <source>
        <dbReference type="ARBA" id="ARBA00022490"/>
    </source>
</evidence>
<evidence type="ECO:0000313" key="4">
    <source>
        <dbReference type="EMBL" id="TCW38589.1"/>
    </source>
</evidence>
<comment type="caution">
    <text evidence="4">The sequence shown here is derived from an EMBL/GenBank/DDBJ whole genome shotgun (WGS) entry which is preliminary data.</text>
</comment>
<evidence type="ECO:0000313" key="5">
    <source>
        <dbReference type="Proteomes" id="UP000295247"/>
    </source>
</evidence>
<dbReference type="InterPro" id="IPR007453">
    <property type="entry name" value="DsrC/TusE"/>
</dbReference>
<dbReference type="PANTHER" id="PTHR37010">
    <property type="entry name" value="SULFURTRANSFERASE TUSE"/>
    <property type="match status" value="1"/>
</dbReference>
<dbReference type="AlphaFoldDB" id="A0A4R4AIH5"/>
<dbReference type="RefSeq" id="WP_123142619.1">
    <property type="nucleotide sequence ID" value="NZ_NRRH01000040.1"/>
</dbReference>
<sequence>MTATQIAGRALEFDNKGHLVHFEDWDRELAEALAEEEGLTLGECHWKVIEFLRAYYAMHEIPPSPKVVIRSIGSEVSAHVPCTRKHLEGLFPGGGCKQACRIAGLPRYYCHSC</sequence>
<dbReference type="PANTHER" id="PTHR37010:SF1">
    <property type="entry name" value="SULFURTRANSFERASE TUSE"/>
    <property type="match status" value="1"/>
</dbReference>
<dbReference type="GO" id="GO:0002143">
    <property type="term" value="P:tRNA wobble position uridine thiolation"/>
    <property type="evidence" value="ECO:0007669"/>
    <property type="project" value="TreeGrafter"/>
</dbReference>
<dbReference type="NCBIfam" id="TIGR03342">
    <property type="entry name" value="dsrC_tusE_dsvC"/>
    <property type="match status" value="1"/>
</dbReference>
<accession>A0A4R4AIH5</accession>
<comment type="similarity">
    <text evidence="3">Belongs to the dsrC/tusE family.</text>
</comment>
<dbReference type="SUPFAM" id="SSF69721">
    <property type="entry name" value="DsrC, the gamma subunit of dissimilatory sulfite reductase"/>
    <property type="match status" value="1"/>
</dbReference>
<dbReference type="InterPro" id="IPR042072">
    <property type="entry name" value="DsrC-like_C"/>
</dbReference>
<dbReference type="EMBL" id="SMDC01000002">
    <property type="protein sequence ID" value="TCW38589.1"/>
    <property type="molecule type" value="Genomic_DNA"/>
</dbReference>
<dbReference type="Gene3D" id="3.30.1420.10">
    <property type="match status" value="1"/>
</dbReference>
<proteinExistence type="inferred from homology"/>
<dbReference type="GO" id="GO:0097163">
    <property type="term" value="F:sulfur carrier activity"/>
    <property type="evidence" value="ECO:0007669"/>
    <property type="project" value="TreeGrafter"/>
</dbReference>
<dbReference type="Proteomes" id="UP000295247">
    <property type="component" value="Unassembled WGS sequence"/>
</dbReference>